<name>A0A4V0YB62_9BIFI</name>
<organism evidence="1 2">
    <name type="scientific">Bifidobacterium pullorum subsp. gallinarum</name>
    <dbReference type="NCBI Taxonomy" id="78344"/>
    <lineage>
        <taxon>Bacteria</taxon>
        <taxon>Bacillati</taxon>
        <taxon>Actinomycetota</taxon>
        <taxon>Actinomycetes</taxon>
        <taxon>Bifidobacteriales</taxon>
        <taxon>Bifidobacteriaceae</taxon>
        <taxon>Bifidobacterium</taxon>
    </lineage>
</organism>
<dbReference type="RefSeq" id="WP_129237658.1">
    <property type="nucleotide sequence ID" value="NZ_CP035464.1"/>
</dbReference>
<dbReference type="Proteomes" id="UP000293589">
    <property type="component" value="Chromosome"/>
</dbReference>
<sequence length="86" mass="9609">MAEREDALMAGSCQVGYESLAWSVKPSQNGNYVLVTFHVAHGREVVCGESRTYRIPVESAEEFIRDFADAYGECRAKQLPGYEDES</sequence>
<proteinExistence type="predicted"/>
<reference evidence="1 2" key="1">
    <citation type="submission" date="2019-01" db="EMBL/GenBank/DDBJ databases">
        <title>Complete genome sequence of Bifidobacterium gallinarum CACC 514.</title>
        <authorList>
            <person name="Jung M."/>
        </authorList>
    </citation>
    <scope>NUCLEOTIDE SEQUENCE [LARGE SCALE GENOMIC DNA]</scope>
    <source>
        <strain evidence="1 2">CACC 514</strain>
    </source>
</reference>
<dbReference type="EMBL" id="CP035464">
    <property type="protein sequence ID" value="QAY33142.1"/>
    <property type="molecule type" value="Genomic_DNA"/>
</dbReference>
<gene>
    <name evidence="1" type="ORF">ESN35_06785</name>
</gene>
<evidence type="ECO:0000313" key="2">
    <source>
        <dbReference type="Proteomes" id="UP000293589"/>
    </source>
</evidence>
<protein>
    <submittedName>
        <fullName evidence="1">Uncharacterized protein</fullName>
    </submittedName>
</protein>
<dbReference type="KEGG" id="bgx:ESN35_06785"/>
<dbReference type="AlphaFoldDB" id="A0A4V0YB62"/>
<evidence type="ECO:0000313" key="1">
    <source>
        <dbReference type="EMBL" id="QAY33142.1"/>
    </source>
</evidence>
<accession>A0A4V0YB62</accession>